<proteinExistence type="predicted"/>
<dbReference type="GeneID" id="134289736"/>
<protein>
    <recommendedName>
        <fullName evidence="1">Integrase catalytic domain-containing protein</fullName>
    </recommendedName>
</protein>
<accession>A0ABM1YV36</accession>
<dbReference type="Gene3D" id="3.30.420.10">
    <property type="entry name" value="Ribonuclease H-like superfamily/Ribonuclease H"/>
    <property type="match status" value="1"/>
</dbReference>
<dbReference type="InterPro" id="IPR036397">
    <property type="entry name" value="RNaseH_sf"/>
</dbReference>
<dbReference type="Pfam" id="PF18701">
    <property type="entry name" value="DUF5641"/>
    <property type="match status" value="1"/>
</dbReference>
<dbReference type="InterPro" id="IPR012337">
    <property type="entry name" value="RNaseH-like_sf"/>
</dbReference>
<dbReference type="PROSITE" id="PS50994">
    <property type="entry name" value="INTEGRASE"/>
    <property type="match status" value="1"/>
</dbReference>
<evidence type="ECO:0000313" key="2">
    <source>
        <dbReference type="EnsemblMetazoa" id="AALFPA23_012401.P17770"/>
    </source>
</evidence>
<name>A0ABM1YV36_AEDAL</name>
<reference evidence="3" key="1">
    <citation type="journal article" date="2015" name="Proc. Natl. Acad. Sci. U.S.A.">
        <title>Genome sequence of the Asian Tiger mosquito, Aedes albopictus, reveals insights into its biology, genetics, and evolution.</title>
        <authorList>
            <person name="Chen X.G."/>
            <person name="Jiang X."/>
            <person name="Gu J."/>
            <person name="Xu M."/>
            <person name="Wu Y."/>
            <person name="Deng Y."/>
            <person name="Zhang C."/>
            <person name="Bonizzoni M."/>
            <person name="Dermauw W."/>
            <person name="Vontas J."/>
            <person name="Armbruster P."/>
            <person name="Huang X."/>
            <person name="Yang Y."/>
            <person name="Zhang H."/>
            <person name="He W."/>
            <person name="Peng H."/>
            <person name="Liu Y."/>
            <person name="Wu K."/>
            <person name="Chen J."/>
            <person name="Lirakis M."/>
            <person name="Topalis P."/>
            <person name="Van Leeuwen T."/>
            <person name="Hall A.B."/>
            <person name="Jiang X."/>
            <person name="Thorpe C."/>
            <person name="Mueller R.L."/>
            <person name="Sun C."/>
            <person name="Waterhouse R.M."/>
            <person name="Yan G."/>
            <person name="Tu Z.J."/>
            <person name="Fang X."/>
            <person name="James A.A."/>
        </authorList>
    </citation>
    <scope>NUCLEOTIDE SEQUENCE [LARGE SCALE GENOMIC DNA]</scope>
    <source>
        <strain evidence="3">Foshan</strain>
    </source>
</reference>
<dbReference type="SUPFAM" id="SSF53098">
    <property type="entry name" value="Ribonuclease H-like"/>
    <property type="match status" value="1"/>
</dbReference>
<feature type="domain" description="Integrase catalytic" evidence="1">
    <location>
        <begin position="183"/>
        <end position="369"/>
    </location>
</feature>
<dbReference type="InterPro" id="IPR040676">
    <property type="entry name" value="DUF5641"/>
</dbReference>
<evidence type="ECO:0000259" key="1">
    <source>
        <dbReference type="PROSITE" id="PS50994"/>
    </source>
</evidence>
<dbReference type="PANTHER" id="PTHR47331:SF1">
    <property type="entry name" value="GAG-LIKE PROTEIN"/>
    <property type="match status" value="1"/>
</dbReference>
<dbReference type="EnsemblMetazoa" id="AALFPA23_012401.R17770">
    <property type="protein sequence ID" value="AALFPA23_012401.P17770"/>
    <property type="gene ID" value="AALFPA23_012401"/>
</dbReference>
<sequence length="526" mass="59712">MAYVIRFMNSLRRRNIGQNLRPETLTQEELSRAEIMIWKMAQEEAFAEERSVLIKTLGIPTTKHATVPKTSPIYKTWPYMDDQGIVRMRGRIEAANYLPFDARYPVVLPKQHPVTTLIVGWFHRLYRHANRETVINELRQRFEIANMRSVVQKVAKNCAWCRINKASPKSPVMAPLPKERLEPYVRPFTYVGLDYFGPVLVKVGRSQAKRWIALFTCLSVRAIHMEVVHSLSTESCIMAIRRFVSRRGSPAVFYSDNGTCFQGANKQLLEEIAARNEAIACTFTNADTKWKFIPPATPHMGGVWERLVRSVKTAIGSALEHPRKPNDETLETIIYEAEALVNARPLTYIPLESADQESLTPNHFLLGSSTGNKIGTTEESGYANLRSSWKMAQHIVGEFWKRWVKEYLPVITRRSKWFEESKDLTEGDLVLVVNGTGRTQWIRGRIEKIFVGSDGRTRQALVRTANGVLRRPANKLAVLDVEGECEPTRLQEYSGHHLGSRAGVCAVNTPRCSDAACGEHFLTGRT</sequence>
<dbReference type="RefSeq" id="XP_062712142.1">
    <property type="nucleotide sequence ID" value="XM_062856158.1"/>
</dbReference>
<dbReference type="PANTHER" id="PTHR47331">
    <property type="entry name" value="PHD-TYPE DOMAIN-CONTAINING PROTEIN"/>
    <property type="match status" value="1"/>
</dbReference>
<dbReference type="InterPro" id="IPR001584">
    <property type="entry name" value="Integrase_cat-core"/>
</dbReference>
<reference evidence="2" key="2">
    <citation type="submission" date="2025-05" db="UniProtKB">
        <authorList>
            <consortium name="EnsemblMetazoa"/>
        </authorList>
    </citation>
    <scope>IDENTIFICATION</scope>
    <source>
        <strain evidence="2">Foshan</strain>
    </source>
</reference>
<keyword evidence="3" id="KW-1185">Reference proteome</keyword>
<evidence type="ECO:0000313" key="3">
    <source>
        <dbReference type="Proteomes" id="UP000069940"/>
    </source>
</evidence>
<dbReference type="Proteomes" id="UP000069940">
    <property type="component" value="Unassembled WGS sequence"/>
</dbReference>
<organism evidence="2 3">
    <name type="scientific">Aedes albopictus</name>
    <name type="common">Asian tiger mosquito</name>
    <name type="synonym">Stegomyia albopicta</name>
    <dbReference type="NCBI Taxonomy" id="7160"/>
    <lineage>
        <taxon>Eukaryota</taxon>
        <taxon>Metazoa</taxon>
        <taxon>Ecdysozoa</taxon>
        <taxon>Arthropoda</taxon>
        <taxon>Hexapoda</taxon>
        <taxon>Insecta</taxon>
        <taxon>Pterygota</taxon>
        <taxon>Neoptera</taxon>
        <taxon>Endopterygota</taxon>
        <taxon>Diptera</taxon>
        <taxon>Nematocera</taxon>
        <taxon>Culicoidea</taxon>
        <taxon>Culicidae</taxon>
        <taxon>Culicinae</taxon>
        <taxon>Aedini</taxon>
        <taxon>Aedes</taxon>
        <taxon>Stegomyia</taxon>
    </lineage>
</organism>